<organism evidence="1 2">
    <name type="scientific">miscellaneous Crenarchaeota group-15 archaeon DG-45</name>
    <dbReference type="NCBI Taxonomy" id="1685127"/>
    <lineage>
        <taxon>Archaea</taxon>
        <taxon>Candidatus Bathyarchaeota</taxon>
        <taxon>MCG-15</taxon>
    </lineage>
</organism>
<reference evidence="1 2" key="1">
    <citation type="submission" date="2015-06" db="EMBL/GenBank/DDBJ databases">
        <title>New insights into the roles of widespread benthic archaea in carbon and nitrogen cycling.</title>
        <authorList>
            <person name="Lazar C.S."/>
            <person name="Baker B.J."/>
            <person name="Seitz K.W."/>
            <person name="Hyde A.S."/>
            <person name="Dick G.J."/>
            <person name="Hinrichs K.-U."/>
            <person name="Teske A.P."/>
        </authorList>
    </citation>
    <scope>NUCLEOTIDE SEQUENCE [LARGE SCALE GENOMIC DNA]</scope>
    <source>
        <strain evidence="1">DG-45</strain>
    </source>
</reference>
<dbReference type="Proteomes" id="UP000037210">
    <property type="component" value="Unassembled WGS sequence"/>
</dbReference>
<protein>
    <submittedName>
        <fullName evidence="1">Uncharacterized protein</fullName>
    </submittedName>
</protein>
<sequence length="91" mass="10013">METIVEGIPKSLFGDLSKRLVEIVLGAEEKDAVPTELAKKIIYIWRQDQLASKIGIEALLEAAVIVNPEATSEVLDEMGLHEVTVALRNLE</sequence>
<comment type="caution">
    <text evidence="1">The sequence shown here is derived from an EMBL/GenBank/DDBJ whole genome shotgun (WGS) entry which is preliminary data.</text>
</comment>
<evidence type="ECO:0000313" key="2">
    <source>
        <dbReference type="Proteomes" id="UP000037210"/>
    </source>
</evidence>
<gene>
    <name evidence="1" type="ORF">AC482_00415</name>
</gene>
<accession>A0A0M0BSZ9</accession>
<proteinExistence type="predicted"/>
<evidence type="ECO:0000313" key="1">
    <source>
        <dbReference type="EMBL" id="KON31559.1"/>
    </source>
</evidence>
<dbReference type="AlphaFoldDB" id="A0A0M0BSZ9"/>
<name>A0A0M0BSZ9_9ARCH</name>
<dbReference type="EMBL" id="LFWZ01000002">
    <property type="protein sequence ID" value="KON31559.1"/>
    <property type="molecule type" value="Genomic_DNA"/>
</dbReference>